<proteinExistence type="predicted"/>
<dbReference type="Pfam" id="PF09932">
    <property type="entry name" value="DUF2164"/>
    <property type="match status" value="1"/>
</dbReference>
<accession>A0A1Y2K1I6</accession>
<keyword evidence="2" id="KW-1185">Reference proteome</keyword>
<protein>
    <recommendedName>
        <fullName evidence="3">DUF2164 domain-containing protein</fullName>
    </recommendedName>
</protein>
<comment type="caution">
    <text evidence="1">The sequence shown here is derived from an EMBL/GenBank/DDBJ whole genome shotgun (WGS) entry which is preliminary data.</text>
</comment>
<evidence type="ECO:0000313" key="2">
    <source>
        <dbReference type="Proteomes" id="UP000194003"/>
    </source>
</evidence>
<name>A0A1Y2K1I6_9PROT</name>
<evidence type="ECO:0008006" key="3">
    <source>
        <dbReference type="Google" id="ProtNLM"/>
    </source>
</evidence>
<reference evidence="1 2" key="1">
    <citation type="journal article" date="2016" name="BMC Genomics">
        <title>Combined genomic and structural analyses of a cultured magnetotactic bacterium reveals its niche adaptation to a dynamic environment.</title>
        <authorList>
            <person name="Araujo A.C."/>
            <person name="Morillo V."/>
            <person name="Cypriano J."/>
            <person name="Teixeira L.C."/>
            <person name="Leao P."/>
            <person name="Lyra S."/>
            <person name="Almeida L.G."/>
            <person name="Bazylinski D.A."/>
            <person name="Vasconcellos A.T."/>
            <person name="Abreu F."/>
            <person name="Lins U."/>
        </authorList>
    </citation>
    <scope>NUCLEOTIDE SEQUENCE [LARGE SCALE GENOMIC DNA]</scope>
    <source>
        <strain evidence="1 2">IT-1</strain>
    </source>
</reference>
<dbReference type="Proteomes" id="UP000194003">
    <property type="component" value="Unassembled WGS sequence"/>
</dbReference>
<organism evidence="1 2">
    <name type="scientific">Magnetofaba australis IT-1</name>
    <dbReference type="NCBI Taxonomy" id="1434232"/>
    <lineage>
        <taxon>Bacteria</taxon>
        <taxon>Pseudomonadati</taxon>
        <taxon>Pseudomonadota</taxon>
        <taxon>Magnetococcia</taxon>
        <taxon>Magnetococcales</taxon>
        <taxon>Magnetococcaceae</taxon>
        <taxon>Magnetofaba</taxon>
    </lineage>
</organism>
<dbReference type="EMBL" id="LVJN01000020">
    <property type="protein sequence ID" value="OSM01901.1"/>
    <property type="molecule type" value="Genomic_DNA"/>
</dbReference>
<sequence length="84" mass="9364">MAEGLGMARIQFTEAEREDLARQLQDFLLEESGQELGRFEADALLTFITEEMGGAFYNQGVRDARAVLQAKLADIDDALEEIVI</sequence>
<dbReference type="STRING" id="1434232.MAIT1_01959"/>
<dbReference type="InterPro" id="IPR018680">
    <property type="entry name" value="DUF2164"/>
</dbReference>
<evidence type="ECO:0000313" key="1">
    <source>
        <dbReference type="EMBL" id="OSM01901.1"/>
    </source>
</evidence>
<dbReference type="AlphaFoldDB" id="A0A1Y2K1I6"/>
<gene>
    <name evidence="1" type="ORF">MAIT1_01959</name>
</gene>